<reference evidence="1" key="1">
    <citation type="journal article" date="2021" name="Microb. Physiol.">
        <title>Proteogenomic Insights into the Physiology of Marine, Sulfate-Reducing, Filamentous Desulfonema limicola and Desulfonema magnum.</title>
        <authorList>
            <person name="Schnaars V."/>
            <person name="Wohlbrand L."/>
            <person name="Scheve S."/>
            <person name="Hinrichs C."/>
            <person name="Reinhardt R."/>
            <person name="Rabus R."/>
        </authorList>
    </citation>
    <scope>NUCLEOTIDE SEQUENCE</scope>
    <source>
        <strain evidence="1">4be13</strain>
    </source>
</reference>
<dbReference type="Proteomes" id="UP000663722">
    <property type="component" value="Chromosome"/>
</dbReference>
<dbReference type="AlphaFoldDB" id="A0A975BLN2"/>
<evidence type="ECO:0000313" key="2">
    <source>
        <dbReference type="Proteomes" id="UP000663722"/>
    </source>
</evidence>
<accession>A0A975BLN2</accession>
<evidence type="ECO:0000313" key="1">
    <source>
        <dbReference type="EMBL" id="QTA87695.1"/>
    </source>
</evidence>
<name>A0A975BLN2_9BACT</name>
<organism evidence="1 2">
    <name type="scientific">Desulfonema magnum</name>
    <dbReference type="NCBI Taxonomy" id="45655"/>
    <lineage>
        <taxon>Bacteria</taxon>
        <taxon>Pseudomonadati</taxon>
        <taxon>Thermodesulfobacteriota</taxon>
        <taxon>Desulfobacteria</taxon>
        <taxon>Desulfobacterales</taxon>
        <taxon>Desulfococcaceae</taxon>
        <taxon>Desulfonema</taxon>
    </lineage>
</organism>
<gene>
    <name evidence="1" type="ORF">dnm_037290</name>
</gene>
<sequence>MWGFTISLFPYTLSHFLWHLLFHLRDKYPVKNFLYISAPDFF</sequence>
<proteinExistence type="predicted"/>
<dbReference type="EMBL" id="CP061800">
    <property type="protein sequence ID" value="QTA87695.1"/>
    <property type="molecule type" value="Genomic_DNA"/>
</dbReference>
<dbReference type="KEGG" id="dmm:dnm_037290"/>
<protein>
    <submittedName>
        <fullName evidence="1">Uncharacterized protein</fullName>
    </submittedName>
</protein>
<keyword evidence="2" id="KW-1185">Reference proteome</keyword>